<dbReference type="Pfam" id="PF19670">
    <property type="entry name" value="DUF6173"/>
    <property type="match status" value="1"/>
</dbReference>
<dbReference type="STRING" id="1925591.BI308_14940"/>
<dbReference type="AlphaFoldDB" id="A0A1L9QPW3"/>
<name>A0A1L9QPW3_9CYAN</name>
<reference evidence="1" key="1">
    <citation type="submission" date="2016-10" db="EMBL/GenBank/DDBJ databases">
        <title>CRISPR-Cas defence system in Roseofilum reptotaenium: evidence of a bacteriophage-cyanobacterium arms race in the coral black band disease.</title>
        <authorList>
            <person name="Buerger P."/>
            <person name="Wood-Charlson E.M."/>
            <person name="Weynberg K.D."/>
            <person name="Willis B."/>
            <person name="Van Oppen M.J."/>
        </authorList>
    </citation>
    <scope>NUCLEOTIDE SEQUENCE [LARGE SCALE GENOMIC DNA]</scope>
    <source>
        <strain evidence="1">AO1-A</strain>
    </source>
</reference>
<proteinExistence type="predicted"/>
<sequence length="132" mass="15211">MHDFPSFKDQPNVNYNSMLEEMRKSGEERAGYANVMFKYLLEEIQEFESDLQADEEIAVYLASFAGGMPIRIESINYRDPYYIVLSGTTEEGQKVRLVQHVTQISILFMPIKVSSEDNRKPRRIGFMAGADM</sequence>
<organism evidence="1 2">
    <name type="scientific">Roseofilum reptotaenium AO1-A</name>
    <dbReference type="NCBI Taxonomy" id="1925591"/>
    <lineage>
        <taxon>Bacteria</taxon>
        <taxon>Bacillati</taxon>
        <taxon>Cyanobacteriota</taxon>
        <taxon>Cyanophyceae</taxon>
        <taxon>Desertifilales</taxon>
        <taxon>Desertifilaceae</taxon>
        <taxon>Roseofilum</taxon>
    </lineage>
</organism>
<keyword evidence="2" id="KW-1185">Reference proteome</keyword>
<protein>
    <submittedName>
        <fullName evidence="1">Uncharacterized protein</fullName>
    </submittedName>
</protein>
<accession>A0A1L9QPW3</accession>
<dbReference type="Proteomes" id="UP000183940">
    <property type="component" value="Unassembled WGS sequence"/>
</dbReference>
<dbReference type="EMBL" id="MLAW01000026">
    <property type="protein sequence ID" value="OJJ24728.1"/>
    <property type="molecule type" value="Genomic_DNA"/>
</dbReference>
<evidence type="ECO:0000313" key="1">
    <source>
        <dbReference type="EMBL" id="OJJ24728.1"/>
    </source>
</evidence>
<dbReference type="InterPro" id="IPR046171">
    <property type="entry name" value="DUF6173"/>
</dbReference>
<comment type="caution">
    <text evidence="1">The sequence shown here is derived from an EMBL/GenBank/DDBJ whole genome shotgun (WGS) entry which is preliminary data.</text>
</comment>
<evidence type="ECO:0000313" key="2">
    <source>
        <dbReference type="Proteomes" id="UP000183940"/>
    </source>
</evidence>
<gene>
    <name evidence="1" type="ORF">BI308_14940</name>
</gene>